<dbReference type="PROSITE" id="PS50287">
    <property type="entry name" value="SRCR_2"/>
    <property type="match status" value="5"/>
</dbReference>
<dbReference type="FunFam" id="3.10.250.10:FF:000057">
    <property type="entry name" value="Uncharacterized protein"/>
    <property type="match status" value="1"/>
</dbReference>
<feature type="disulfide bond" evidence="9">
    <location>
        <begin position="444"/>
        <end position="505"/>
    </location>
</feature>
<dbReference type="FunFam" id="3.10.250.10:FF:000006">
    <property type="entry name" value="neurotrypsin isoform X2"/>
    <property type="match status" value="2"/>
</dbReference>
<name>A0A091PUT8_HALAL</name>
<dbReference type="PRINTS" id="PR00258">
    <property type="entry name" value="SPERACTRCPTR"/>
</dbReference>
<protein>
    <recommendedName>
        <fullName evidence="8">Soluble scavenger receptor cysteine-rich domain-containing protein SSC5D</fullName>
    </recommendedName>
</protein>
<dbReference type="Gene3D" id="3.10.250.10">
    <property type="entry name" value="SRCR-like domain"/>
    <property type="match status" value="5"/>
</dbReference>
<dbReference type="GO" id="GO:0016020">
    <property type="term" value="C:membrane"/>
    <property type="evidence" value="ECO:0007669"/>
    <property type="project" value="InterPro"/>
</dbReference>
<feature type="disulfide bond" evidence="9">
    <location>
        <begin position="319"/>
        <end position="380"/>
    </location>
</feature>
<gene>
    <name evidence="11" type="ORF">N329_09569</name>
</gene>
<feature type="disulfide bond" evidence="9">
    <location>
        <begin position="431"/>
        <end position="495"/>
    </location>
</feature>
<evidence type="ECO:0000256" key="1">
    <source>
        <dbReference type="ARBA" id="ARBA00022729"/>
    </source>
</evidence>
<dbReference type="FunFam" id="3.10.250.10:FF:000007">
    <property type="entry name" value="Soluble scavenger receptor cysteine-rich domain-containing protein SSC5D"/>
    <property type="match status" value="2"/>
</dbReference>
<dbReference type="SUPFAM" id="SSF56487">
    <property type="entry name" value="SRCR-like"/>
    <property type="match status" value="5"/>
</dbReference>
<dbReference type="EMBL" id="KK648508">
    <property type="protein sequence ID" value="KFQ00428.1"/>
    <property type="molecule type" value="Genomic_DNA"/>
</dbReference>
<comment type="function">
    <text evidence="6">Binds to extracellular matrix proteins. Binds to pathogen-associated molecular patterns (PAMPs) present on the cell walls of Gram-positive and Gram-negative bacteria and fungi, behaving as a pattern recognition receptor (PRR). Induces bacterial and fungal aggregation and subsequent inhibition of PAMP-induced cytokine release. Does not possess intrinsic bactericidal activity. May play a role in the innate defense and homeostasis of certain epithelial surfaces.</text>
</comment>
<keyword evidence="5" id="KW-0325">Glycoprotein</keyword>
<evidence type="ECO:0000256" key="4">
    <source>
        <dbReference type="ARBA" id="ARBA00023170"/>
    </source>
</evidence>
<feature type="domain" description="SRCR" evidence="10">
    <location>
        <begin position="406"/>
        <end position="505"/>
    </location>
</feature>
<evidence type="ECO:0000256" key="9">
    <source>
        <dbReference type="PROSITE-ProRule" id="PRU00196"/>
    </source>
</evidence>
<dbReference type="PANTHER" id="PTHR19331:SF487">
    <property type="entry name" value="SOLUBLE SCAVENGER RECEPTOR CYSTEINE-RICH DOMAIN-CONTAINING PROTEIN SSC5D"/>
    <property type="match status" value="1"/>
</dbReference>
<proteinExistence type="predicted"/>
<feature type="disulfide bond" evidence="9">
    <location>
        <begin position="71"/>
        <end position="81"/>
    </location>
</feature>
<evidence type="ECO:0000256" key="5">
    <source>
        <dbReference type="ARBA" id="ARBA00023180"/>
    </source>
</evidence>
<evidence type="ECO:0000313" key="11">
    <source>
        <dbReference type="EMBL" id="KFQ00428.1"/>
    </source>
</evidence>
<evidence type="ECO:0000259" key="10">
    <source>
        <dbReference type="PROSITE" id="PS50287"/>
    </source>
</evidence>
<sequence length="505" mass="53470">KLQLVNGSSRCAGRVEVLYGQQWGTVCDDNWDIIDAEVVCQQLGCGTALSAPSSAYFGRGPDPIWLDDVNCNGTEAALSECSAKPWGSHNCVHGEDAGVVCSGFAEPAPLRLVNGLTHCSGRVEVFYGQRWGTVCDDGWDLVEAEVVCKQLGCGEALLAPHGAYFGQGSGPIWLDDVSCTGTEAALSQCRNLSWGSHNCGHGEDAGVVCTDAQGVCRQLGCGTAISAPGSARFGQGTGQIWLDDVNCAGAETILHECRAKPWGDHNCNHGEDAGVECSAPIRLVNGPTHCAGRVEVFHEQQWGTVCDDDWDRAEASVVCRQLGCGAALSAPGSAHFGQGSDPIWLDNVNCAGNEAALSECKAETWGSHNCKHGEDAGVVCSGKWQLNVYLSLPLFFSSDIPRIAPLRLVNGPNRCSGRVEVFYGQQWGTVCDDYWDISNAEVVCRQLGCGRALSIAASAHFGEGSGPIWLDDVNCTGSENALSKCETTLWGVHNCRHGEDAGVVC</sequence>
<feature type="domain" description="SRCR" evidence="10">
    <location>
        <begin position="211"/>
        <end position="278"/>
    </location>
</feature>
<evidence type="ECO:0000256" key="3">
    <source>
        <dbReference type="ARBA" id="ARBA00023157"/>
    </source>
</evidence>
<dbReference type="AlphaFoldDB" id="A0A091PUT8"/>
<feature type="disulfide bond" evidence="9">
    <location>
        <begin position="135"/>
        <end position="199"/>
    </location>
</feature>
<organism evidence="11 12">
    <name type="scientific">Haliaeetus albicilla</name>
    <name type="common">White-tailed sea-eagle</name>
    <name type="synonym">Falco albicilla</name>
    <dbReference type="NCBI Taxonomy" id="8969"/>
    <lineage>
        <taxon>Eukaryota</taxon>
        <taxon>Metazoa</taxon>
        <taxon>Chordata</taxon>
        <taxon>Craniata</taxon>
        <taxon>Vertebrata</taxon>
        <taxon>Euteleostomi</taxon>
        <taxon>Archelosauria</taxon>
        <taxon>Archosauria</taxon>
        <taxon>Dinosauria</taxon>
        <taxon>Saurischia</taxon>
        <taxon>Theropoda</taxon>
        <taxon>Coelurosauria</taxon>
        <taxon>Aves</taxon>
        <taxon>Neognathae</taxon>
        <taxon>Neoaves</taxon>
        <taxon>Telluraves</taxon>
        <taxon>Accipitrimorphae</taxon>
        <taxon>Accipitriformes</taxon>
        <taxon>Accipitridae</taxon>
        <taxon>Accipitrinae</taxon>
        <taxon>Haliaeetus</taxon>
    </lineage>
</organism>
<dbReference type="PANTHER" id="PTHR19331">
    <property type="entry name" value="SCAVENGER RECEPTOR DOMAIN-CONTAINING"/>
    <property type="match status" value="1"/>
</dbReference>
<dbReference type="Pfam" id="PF00530">
    <property type="entry name" value="SRCR"/>
    <property type="match status" value="5"/>
</dbReference>
<dbReference type="InterPro" id="IPR001190">
    <property type="entry name" value="SRCR"/>
</dbReference>
<feature type="domain" description="SRCR" evidence="10">
    <location>
        <begin position="2"/>
        <end position="102"/>
    </location>
</feature>
<evidence type="ECO:0000256" key="8">
    <source>
        <dbReference type="ARBA" id="ARBA00069168"/>
    </source>
</evidence>
<comment type="caution">
    <text evidence="9">Lacks conserved residue(s) required for the propagation of feature annotation.</text>
</comment>
<feature type="disulfide bond" evidence="9">
    <location>
        <begin position="306"/>
        <end position="370"/>
    </location>
</feature>
<evidence type="ECO:0000256" key="2">
    <source>
        <dbReference type="ARBA" id="ARBA00022737"/>
    </source>
</evidence>
<feature type="non-terminal residue" evidence="11">
    <location>
        <position position="1"/>
    </location>
</feature>
<feature type="disulfide bond" evidence="9">
    <location>
        <begin position="247"/>
        <end position="257"/>
    </location>
</feature>
<feature type="disulfide bond" evidence="9">
    <location>
        <begin position="350"/>
        <end position="360"/>
    </location>
</feature>
<reference evidence="11 12" key="1">
    <citation type="submission" date="2014-04" db="EMBL/GenBank/DDBJ databases">
        <title>Genome evolution of avian class.</title>
        <authorList>
            <person name="Zhang G."/>
            <person name="Li C."/>
        </authorList>
    </citation>
    <scope>NUCLEOTIDE SEQUENCE [LARGE SCALE GENOMIC DNA]</scope>
    <source>
        <strain evidence="11">BGI_N329</strain>
    </source>
</reference>
<keyword evidence="4" id="KW-0675">Receptor</keyword>
<evidence type="ECO:0000256" key="6">
    <source>
        <dbReference type="ARBA" id="ARBA00058074"/>
    </source>
</evidence>
<dbReference type="InterPro" id="IPR036772">
    <property type="entry name" value="SRCR-like_dom_sf"/>
</dbReference>
<feature type="domain" description="SRCR" evidence="10">
    <location>
        <begin position="281"/>
        <end position="381"/>
    </location>
</feature>
<feature type="disulfide bond" evidence="9">
    <location>
        <begin position="216"/>
        <end position="277"/>
    </location>
</feature>
<keyword evidence="1" id="KW-0732">Signal</keyword>
<feature type="disulfide bond" evidence="9">
    <location>
        <begin position="40"/>
        <end position="101"/>
    </location>
</feature>
<keyword evidence="2" id="KW-0677">Repeat</keyword>
<feature type="disulfide bond" evidence="9">
    <location>
        <begin position="27"/>
        <end position="91"/>
    </location>
</feature>
<evidence type="ECO:0000256" key="7">
    <source>
        <dbReference type="ARBA" id="ARBA00064153"/>
    </source>
</evidence>
<feature type="domain" description="SRCR" evidence="10">
    <location>
        <begin position="110"/>
        <end position="210"/>
    </location>
</feature>
<keyword evidence="3 9" id="KW-1015">Disulfide bond</keyword>
<feature type="disulfide bond" evidence="9">
    <location>
        <begin position="148"/>
        <end position="209"/>
    </location>
</feature>
<dbReference type="Proteomes" id="UP000054379">
    <property type="component" value="Unassembled WGS sequence"/>
</dbReference>
<dbReference type="SMART" id="SM00202">
    <property type="entry name" value="SR"/>
    <property type="match status" value="5"/>
</dbReference>
<dbReference type="PROSITE" id="PS00420">
    <property type="entry name" value="SRCR_1"/>
    <property type="match status" value="4"/>
</dbReference>
<evidence type="ECO:0000313" key="12">
    <source>
        <dbReference type="Proteomes" id="UP000054379"/>
    </source>
</evidence>
<feature type="disulfide bond" evidence="9">
    <location>
        <begin position="475"/>
        <end position="485"/>
    </location>
</feature>
<accession>A0A091PUT8</accession>
<feature type="non-terminal residue" evidence="11">
    <location>
        <position position="505"/>
    </location>
</feature>
<comment type="subunit">
    <text evidence="7">Interacts with LGALS1 and laminin.</text>
</comment>
<feature type="disulfide bond" evidence="9">
    <location>
        <begin position="179"/>
        <end position="189"/>
    </location>
</feature>